<accession>A0A846H5W9</accession>
<evidence type="ECO:0000313" key="2">
    <source>
        <dbReference type="EMBL" id="NEU73017.1"/>
    </source>
</evidence>
<feature type="compositionally biased region" description="Low complexity" evidence="1">
    <location>
        <begin position="37"/>
        <end position="70"/>
    </location>
</feature>
<evidence type="ECO:0000313" key="3">
    <source>
        <dbReference type="Proteomes" id="UP000031549"/>
    </source>
</evidence>
<dbReference type="AlphaFoldDB" id="A0A846H5W9"/>
<reference evidence="2 3" key="1">
    <citation type="journal article" date="2015" name="Genome Announc.">
        <title>Draft Genome Sequence of Cyanobacterium Hassallia byssoidea Strain VB512170, Isolated from Monuments in India.</title>
        <authorList>
            <person name="Singh D."/>
            <person name="Chandrababunaidu M.M."/>
            <person name="Panda A."/>
            <person name="Sen D."/>
            <person name="Bhattacharyya S."/>
            <person name="Adhikary S.P."/>
            <person name="Tripathy S."/>
        </authorList>
    </citation>
    <scope>NUCLEOTIDE SEQUENCE [LARGE SCALE GENOMIC DNA]</scope>
    <source>
        <strain evidence="2 3">VB512170</strain>
    </source>
</reference>
<comment type="caution">
    <text evidence="2">The sequence shown here is derived from an EMBL/GenBank/DDBJ whole genome shotgun (WGS) entry which is preliminary data.</text>
</comment>
<evidence type="ECO:0000256" key="1">
    <source>
        <dbReference type="SAM" id="MobiDB-lite"/>
    </source>
</evidence>
<organism evidence="2 3">
    <name type="scientific">Hassallia byssoidea VB512170</name>
    <dbReference type="NCBI Taxonomy" id="1304833"/>
    <lineage>
        <taxon>Bacteria</taxon>
        <taxon>Bacillati</taxon>
        <taxon>Cyanobacteriota</taxon>
        <taxon>Cyanophyceae</taxon>
        <taxon>Nostocales</taxon>
        <taxon>Tolypothrichaceae</taxon>
        <taxon>Hassallia</taxon>
    </lineage>
</organism>
<dbReference type="Proteomes" id="UP000031549">
    <property type="component" value="Unassembled WGS sequence"/>
</dbReference>
<gene>
    <name evidence="2" type="ORF">PI95_010715</name>
</gene>
<dbReference type="EMBL" id="JTCM02000017">
    <property type="protein sequence ID" value="NEU73017.1"/>
    <property type="molecule type" value="Genomic_DNA"/>
</dbReference>
<keyword evidence="3" id="KW-1185">Reference proteome</keyword>
<dbReference type="RefSeq" id="WP_163518782.1">
    <property type="nucleotide sequence ID" value="NZ_JTCM02000017.1"/>
</dbReference>
<sequence length="70" mass="7154">MTQHKVVVKRIVSPDGKVIAEAKSVVQTSGDDEGEISQSVSVHVSSGNSSSSYANSSSTSTSSCSSSSFL</sequence>
<name>A0A846H5W9_9CYAN</name>
<protein>
    <submittedName>
        <fullName evidence="2">Uncharacterized protein</fullName>
    </submittedName>
</protein>
<proteinExistence type="predicted"/>
<feature type="region of interest" description="Disordered" evidence="1">
    <location>
        <begin position="25"/>
        <end position="70"/>
    </location>
</feature>